<dbReference type="RefSeq" id="WP_177318364.1">
    <property type="nucleotide sequence ID" value="NZ_QJJY01000003.1"/>
</dbReference>
<name>A0A318IU78_BURPY</name>
<evidence type="ECO:0000313" key="1">
    <source>
        <dbReference type="EMBL" id="PXX38160.1"/>
    </source>
</evidence>
<organism evidence="1 2">
    <name type="scientific">Burkholderia pyrrocinia</name>
    <name type="common">Pseudomonas pyrrocinia</name>
    <dbReference type="NCBI Taxonomy" id="60550"/>
    <lineage>
        <taxon>Bacteria</taxon>
        <taxon>Pseudomonadati</taxon>
        <taxon>Pseudomonadota</taxon>
        <taxon>Betaproteobacteria</taxon>
        <taxon>Burkholderiales</taxon>
        <taxon>Burkholderiaceae</taxon>
        <taxon>Burkholderia</taxon>
        <taxon>Burkholderia cepacia complex</taxon>
    </lineage>
</organism>
<protein>
    <recommendedName>
        <fullName evidence="3">Polysaccharide pyruvyl transferase domain-containing protein</fullName>
    </recommendedName>
</protein>
<dbReference type="EMBL" id="QJJY01000003">
    <property type="protein sequence ID" value="PXX38160.1"/>
    <property type="molecule type" value="Genomic_DNA"/>
</dbReference>
<evidence type="ECO:0008006" key="3">
    <source>
        <dbReference type="Google" id="ProtNLM"/>
    </source>
</evidence>
<gene>
    <name evidence="1" type="ORF">NA66_1003138</name>
</gene>
<proteinExistence type="predicted"/>
<sequence>MQSASRGNDDDAYHRNVGIQDALVPRETLLAHDAHLVVSGRLHGALESVLQGRPAYHVSYERKGFGAYANQHLDDSVVNGAAFDPDLVA</sequence>
<accession>A0A318IU78</accession>
<dbReference type="Proteomes" id="UP000247755">
    <property type="component" value="Unassembled WGS sequence"/>
</dbReference>
<evidence type="ECO:0000313" key="2">
    <source>
        <dbReference type="Proteomes" id="UP000247755"/>
    </source>
</evidence>
<comment type="caution">
    <text evidence="1">The sequence shown here is derived from an EMBL/GenBank/DDBJ whole genome shotgun (WGS) entry which is preliminary data.</text>
</comment>
<reference evidence="1 2" key="1">
    <citation type="submission" date="2018-05" db="EMBL/GenBank/DDBJ databases">
        <title>Comparative genomics of bacterial root endophytes of switchgrass collected from native prairies over two seasons.</title>
        <authorList>
            <person name="Tang Y."/>
        </authorList>
    </citation>
    <scope>NUCLEOTIDE SEQUENCE [LARGE SCALE GENOMIC DNA]</scope>
    <source>
        <strain evidence="1 2">NFIX32</strain>
    </source>
</reference>
<dbReference type="AlphaFoldDB" id="A0A318IU78"/>